<dbReference type="EMBL" id="ATLV01014683">
    <property type="status" value="NOT_ANNOTATED_CDS"/>
    <property type="molecule type" value="Genomic_DNA"/>
</dbReference>
<feature type="chain" id="PRO_5010759860" evidence="1">
    <location>
        <begin position="28"/>
        <end position="126"/>
    </location>
</feature>
<dbReference type="GO" id="GO:0006508">
    <property type="term" value="P:proteolysis"/>
    <property type="evidence" value="ECO:0007669"/>
    <property type="project" value="UniProtKB-KW"/>
</dbReference>
<keyword evidence="2" id="KW-0645">Protease</keyword>
<protein>
    <submittedName>
        <fullName evidence="2 3">Lon protease like protein 2, peroxisomal</fullName>
    </submittedName>
</protein>
<sequence>MAARYGRFGAKTFLIFYIAIVPCRCRAKSWRCKFNNCTVPVPHVGPALHPKYYAEKNATSVRLLGYAFRCIVRGFGPEPLCIGKETAVKVKINVVPNEGTGRISWALRARFGDGGVRDFPEEVGIS</sequence>
<name>A0A084VN41_ANOSI</name>
<proteinExistence type="predicted"/>
<keyword evidence="4" id="KW-1185">Reference proteome</keyword>
<evidence type="ECO:0000313" key="2">
    <source>
        <dbReference type="EMBL" id="KFB39385.1"/>
    </source>
</evidence>
<gene>
    <name evidence="2" type="ORF">ZHAS_00006811</name>
</gene>
<dbReference type="VEuPathDB" id="VectorBase:ASIC006811"/>
<accession>A0A084VN41</accession>
<dbReference type="AlphaFoldDB" id="A0A084VN41"/>
<reference evidence="2 4" key="1">
    <citation type="journal article" date="2014" name="BMC Genomics">
        <title>Genome sequence of Anopheles sinensis provides insight into genetics basis of mosquito competence for malaria parasites.</title>
        <authorList>
            <person name="Zhou D."/>
            <person name="Zhang D."/>
            <person name="Ding G."/>
            <person name="Shi L."/>
            <person name="Hou Q."/>
            <person name="Ye Y."/>
            <person name="Xu Y."/>
            <person name="Zhou H."/>
            <person name="Xiong C."/>
            <person name="Li S."/>
            <person name="Yu J."/>
            <person name="Hong S."/>
            <person name="Yu X."/>
            <person name="Zou P."/>
            <person name="Chen C."/>
            <person name="Chang X."/>
            <person name="Wang W."/>
            <person name="Lv Y."/>
            <person name="Sun Y."/>
            <person name="Ma L."/>
            <person name="Shen B."/>
            <person name="Zhu C."/>
        </authorList>
    </citation>
    <scope>NUCLEOTIDE SEQUENCE [LARGE SCALE GENOMIC DNA]</scope>
</reference>
<evidence type="ECO:0000313" key="4">
    <source>
        <dbReference type="Proteomes" id="UP000030765"/>
    </source>
</evidence>
<evidence type="ECO:0000256" key="1">
    <source>
        <dbReference type="SAM" id="SignalP"/>
    </source>
</evidence>
<dbReference type="EMBL" id="KE524978">
    <property type="protein sequence ID" value="KFB39385.1"/>
    <property type="molecule type" value="Genomic_DNA"/>
</dbReference>
<dbReference type="GO" id="GO:0008233">
    <property type="term" value="F:peptidase activity"/>
    <property type="evidence" value="ECO:0007669"/>
    <property type="project" value="UniProtKB-KW"/>
</dbReference>
<evidence type="ECO:0000313" key="3">
    <source>
        <dbReference type="EnsemblMetazoa" id="ASIC006811-PA"/>
    </source>
</evidence>
<reference evidence="3" key="2">
    <citation type="submission" date="2020-05" db="UniProtKB">
        <authorList>
            <consortium name="EnsemblMetazoa"/>
        </authorList>
    </citation>
    <scope>IDENTIFICATION</scope>
</reference>
<dbReference type="EnsemblMetazoa" id="ASIC006811-RA">
    <property type="protein sequence ID" value="ASIC006811-PA"/>
    <property type="gene ID" value="ASIC006811"/>
</dbReference>
<keyword evidence="2" id="KW-0378">Hydrolase</keyword>
<keyword evidence="1" id="KW-0732">Signal</keyword>
<feature type="signal peptide" evidence="1">
    <location>
        <begin position="1"/>
        <end position="27"/>
    </location>
</feature>
<organism evidence="2">
    <name type="scientific">Anopheles sinensis</name>
    <name type="common">Mosquito</name>
    <dbReference type="NCBI Taxonomy" id="74873"/>
    <lineage>
        <taxon>Eukaryota</taxon>
        <taxon>Metazoa</taxon>
        <taxon>Ecdysozoa</taxon>
        <taxon>Arthropoda</taxon>
        <taxon>Hexapoda</taxon>
        <taxon>Insecta</taxon>
        <taxon>Pterygota</taxon>
        <taxon>Neoptera</taxon>
        <taxon>Endopterygota</taxon>
        <taxon>Diptera</taxon>
        <taxon>Nematocera</taxon>
        <taxon>Culicoidea</taxon>
        <taxon>Culicidae</taxon>
        <taxon>Anophelinae</taxon>
        <taxon>Anopheles</taxon>
    </lineage>
</organism>
<dbReference type="Proteomes" id="UP000030765">
    <property type="component" value="Unassembled WGS sequence"/>
</dbReference>